<accession>C0P6G2</accession>
<protein>
    <submittedName>
        <fullName evidence="1">Uncharacterized protein</fullName>
    </submittedName>
</protein>
<dbReference type="AlphaFoldDB" id="C0P6G2"/>
<reference evidence="1" key="1">
    <citation type="journal article" date="2009" name="PLoS Genet.">
        <title>Sequencing, mapping, and analysis of 27,455 maize full-length cDNAs.</title>
        <authorList>
            <person name="Soderlund C."/>
            <person name="Descour A."/>
            <person name="Kudrna D."/>
            <person name="Bomhoff M."/>
            <person name="Boyd L."/>
            <person name="Currie J."/>
            <person name="Angelova A."/>
            <person name="Collura K."/>
            <person name="Wissotski M."/>
            <person name="Ashley E."/>
            <person name="Morrow D."/>
            <person name="Fernandes J."/>
            <person name="Walbot V."/>
            <person name="Yu Y."/>
        </authorList>
    </citation>
    <scope>NUCLEOTIDE SEQUENCE</scope>
    <source>
        <strain evidence="1">B73</strain>
    </source>
</reference>
<dbReference type="KEGG" id="zma:100382316"/>
<proteinExistence type="evidence at transcript level"/>
<dbReference type="EMBL" id="BT063881">
    <property type="protein sequence ID" value="ACN28578.1"/>
    <property type="molecule type" value="mRNA"/>
</dbReference>
<dbReference type="HOGENOM" id="CLU_2389423_0_0_1"/>
<evidence type="ECO:0000313" key="1">
    <source>
        <dbReference type="EMBL" id="ACN28578.1"/>
    </source>
</evidence>
<dbReference type="GeneID" id="100382316"/>
<name>C0P6G2_MAIZE</name>
<dbReference type="RefSeq" id="XP_035820264.1">
    <property type="nucleotide sequence ID" value="XM_035964371.1"/>
</dbReference>
<reference evidence="1" key="2">
    <citation type="submission" date="2012-06" db="EMBL/GenBank/DDBJ databases">
        <authorList>
            <person name="Yu Y."/>
            <person name="Currie J."/>
            <person name="Lomeli R."/>
            <person name="Angelova A."/>
            <person name="Collura K."/>
            <person name="Wissotski M."/>
            <person name="Campos D."/>
            <person name="Kudrna D."/>
            <person name="Golser W."/>
            <person name="Ashely E."/>
            <person name="Descour A."/>
            <person name="Fernandes J."/>
            <person name="Soderlund C."/>
            <person name="Walbot V."/>
        </authorList>
    </citation>
    <scope>NUCLEOTIDE SEQUENCE</scope>
    <source>
        <strain evidence="1">B73</strain>
    </source>
</reference>
<organism evidence="1">
    <name type="scientific">Zea mays</name>
    <name type="common">Maize</name>
    <dbReference type="NCBI Taxonomy" id="4577"/>
    <lineage>
        <taxon>Eukaryota</taxon>
        <taxon>Viridiplantae</taxon>
        <taxon>Streptophyta</taxon>
        <taxon>Embryophyta</taxon>
        <taxon>Tracheophyta</taxon>
        <taxon>Spermatophyta</taxon>
        <taxon>Magnoliopsida</taxon>
        <taxon>Liliopsida</taxon>
        <taxon>Poales</taxon>
        <taxon>Poaceae</taxon>
        <taxon>PACMAD clade</taxon>
        <taxon>Panicoideae</taxon>
        <taxon>Andropogonodae</taxon>
        <taxon>Andropogoneae</taxon>
        <taxon>Tripsacinae</taxon>
        <taxon>Zea</taxon>
    </lineage>
</organism>
<sequence length="94" mass="10248">MKFAKSILATSIHARTSVHSSVLVFLADAVEKQPREEFHVRWGGAAPGRVGGDSAHAHMYLPRSRVAGPATLPVSSRRVGHLSAQQRVAWHRTT</sequence>